<dbReference type="SUPFAM" id="SSF63829">
    <property type="entry name" value="Calcium-dependent phosphotriesterase"/>
    <property type="match status" value="1"/>
</dbReference>
<dbReference type="GO" id="GO:0004341">
    <property type="term" value="F:gluconolactonase activity"/>
    <property type="evidence" value="ECO:0007669"/>
    <property type="project" value="TreeGrafter"/>
</dbReference>
<feature type="binding site" evidence="3">
    <location>
        <position position="119"/>
    </location>
    <ligand>
        <name>substrate</name>
    </ligand>
</feature>
<dbReference type="OMA" id="WAGTMRY"/>
<feature type="binding site" evidence="3">
    <location>
        <position position="22"/>
    </location>
    <ligand>
        <name>a divalent metal cation</name>
        <dbReference type="ChEBI" id="CHEBI:60240"/>
    </ligand>
</feature>
<dbReference type="Gene3D" id="2.120.10.30">
    <property type="entry name" value="TolB, C-terminal domain"/>
    <property type="match status" value="1"/>
</dbReference>
<comment type="cofactor">
    <cofactor evidence="3">
        <name>Zn(2+)</name>
        <dbReference type="ChEBI" id="CHEBI:29105"/>
    </cofactor>
    <text evidence="3">Binds 1 divalent metal cation per subunit.</text>
</comment>
<comment type="similarity">
    <text evidence="1">Belongs to the SMP-30/CGR1 family.</text>
</comment>
<evidence type="ECO:0000313" key="6">
    <source>
        <dbReference type="Proteomes" id="UP000624244"/>
    </source>
</evidence>
<name>A0A8H5ZNJ2_COCSA</name>
<dbReference type="PANTHER" id="PTHR10907:SF47">
    <property type="entry name" value="REGUCALCIN"/>
    <property type="match status" value="1"/>
</dbReference>
<dbReference type="Proteomes" id="UP000624244">
    <property type="component" value="Unassembled WGS sequence"/>
</dbReference>
<keyword evidence="3" id="KW-0479">Metal-binding</keyword>
<evidence type="ECO:0000256" key="1">
    <source>
        <dbReference type="ARBA" id="ARBA00008853"/>
    </source>
</evidence>
<feature type="active site" description="Proton donor/acceptor" evidence="2">
    <location>
        <position position="223"/>
    </location>
</feature>
<feature type="binding site" evidence="3">
    <location>
        <position position="223"/>
    </location>
    <ligand>
        <name>a divalent metal cation</name>
        <dbReference type="ChEBI" id="CHEBI:60240"/>
    </ligand>
</feature>
<sequence length="329" mass="36683">MSEVKKYEITEPWLKTHCALGEGPFWEEDRNSIRFLDVEKQAVMRVDLAKGPSSFKTIKNYDISIGCTADIEGNDREFIFAGKYGFGIANKETGEYRWLKKVWSSSEISANKHEIFRGNDGAVDSQGRFWAGFMFDPLVSDMRSDGAVFRLNPDLSLDRPMDDICIPNGTTWNKQDDILYFADSPSKTIYQFDYDAKTGEIKNRRPYFVMPEDNRYGEDAVPDGHCLDEEGYMWTALHGGSCVLRISPQGEIVAEIKVPTSQPTCPCFVGEELFITSAGGTSGENGGPVDEFAGCCFKINVGLRGLKKFKFKGGDKIEGGKLNGQVVAE</sequence>
<dbReference type="InterPro" id="IPR013658">
    <property type="entry name" value="SGL"/>
</dbReference>
<evidence type="ECO:0000259" key="4">
    <source>
        <dbReference type="Pfam" id="PF08450"/>
    </source>
</evidence>
<proteinExistence type="inferred from homology"/>
<evidence type="ECO:0000256" key="3">
    <source>
        <dbReference type="PIRSR" id="PIRSR605511-2"/>
    </source>
</evidence>
<comment type="caution">
    <text evidence="5">The sequence shown here is derived from an EMBL/GenBank/DDBJ whole genome shotgun (WGS) entry which is preliminary data.</text>
</comment>
<dbReference type="PANTHER" id="PTHR10907">
    <property type="entry name" value="REGUCALCIN"/>
    <property type="match status" value="1"/>
</dbReference>
<feature type="binding site" evidence="3">
    <location>
        <position position="117"/>
    </location>
    <ligand>
        <name>substrate</name>
    </ligand>
</feature>
<evidence type="ECO:0000313" key="5">
    <source>
        <dbReference type="EMBL" id="KAF5850993.1"/>
    </source>
</evidence>
<dbReference type="GO" id="GO:0005509">
    <property type="term" value="F:calcium ion binding"/>
    <property type="evidence" value="ECO:0007669"/>
    <property type="project" value="TreeGrafter"/>
</dbReference>
<dbReference type="Pfam" id="PF08450">
    <property type="entry name" value="SGL"/>
    <property type="match status" value="1"/>
</dbReference>
<feature type="domain" description="SMP-30/Gluconolactonase/LRE-like region" evidence="4">
    <location>
        <begin position="20"/>
        <end position="278"/>
    </location>
</feature>
<dbReference type="InterPro" id="IPR005511">
    <property type="entry name" value="SMP-30"/>
</dbReference>
<protein>
    <recommendedName>
        <fullName evidence="4">SMP-30/Gluconolactonase/LRE-like region domain-containing protein</fullName>
    </recommendedName>
</protein>
<accession>A0A8H5ZNJ2</accession>
<feature type="binding site" evidence="3">
    <location>
        <position position="168"/>
    </location>
    <ligand>
        <name>a divalent metal cation</name>
        <dbReference type="ChEBI" id="CHEBI:60240"/>
    </ligand>
</feature>
<dbReference type="InterPro" id="IPR011042">
    <property type="entry name" value="6-blade_b-propeller_TolB-like"/>
</dbReference>
<dbReference type="AlphaFoldDB" id="A0A8H5ZNJ2"/>
<gene>
    <name evidence="5" type="ORF">GGP41_010684</name>
</gene>
<keyword evidence="3" id="KW-0862">Zinc</keyword>
<organism evidence="5 6">
    <name type="scientific">Cochliobolus sativus</name>
    <name type="common">Common root rot and spot blotch fungus</name>
    <name type="synonym">Bipolaris sorokiniana</name>
    <dbReference type="NCBI Taxonomy" id="45130"/>
    <lineage>
        <taxon>Eukaryota</taxon>
        <taxon>Fungi</taxon>
        <taxon>Dikarya</taxon>
        <taxon>Ascomycota</taxon>
        <taxon>Pezizomycotina</taxon>
        <taxon>Dothideomycetes</taxon>
        <taxon>Pleosporomycetidae</taxon>
        <taxon>Pleosporales</taxon>
        <taxon>Pleosporineae</taxon>
        <taxon>Pleosporaceae</taxon>
        <taxon>Bipolaris</taxon>
    </lineage>
</organism>
<dbReference type="EMBL" id="WNKQ01000006">
    <property type="protein sequence ID" value="KAF5850993.1"/>
    <property type="molecule type" value="Genomic_DNA"/>
</dbReference>
<dbReference type="PRINTS" id="PR01790">
    <property type="entry name" value="SMP30FAMILY"/>
</dbReference>
<reference evidence="5" key="1">
    <citation type="submission" date="2019-11" db="EMBL/GenBank/DDBJ databases">
        <title>Bipolaris sorokiniana Genome sequencing.</title>
        <authorList>
            <person name="Wang H."/>
        </authorList>
    </citation>
    <scope>NUCLEOTIDE SEQUENCE</scope>
</reference>
<evidence type="ECO:0000256" key="2">
    <source>
        <dbReference type="PIRSR" id="PIRSR605511-1"/>
    </source>
</evidence>